<proteinExistence type="predicted"/>
<dbReference type="Gene3D" id="3.60.70.12">
    <property type="entry name" value="L-amino peptidase D-ALA esterase/amidase"/>
    <property type="match status" value="1"/>
</dbReference>
<dbReference type="EMBL" id="JABFXE010000630">
    <property type="protein sequence ID" value="NUQ89770.1"/>
    <property type="molecule type" value="Genomic_DNA"/>
</dbReference>
<evidence type="ECO:0000313" key="1">
    <source>
        <dbReference type="EMBL" id="NUQ89770.1"/>
    </source>
</evidence>
<dbReference type="Proteomes" id="UP000574690">
    <property type="component" value="Unassembled WGS sequence"/>
</dbReference>
<accession>A0A850CCT9</accession>
<protein>
    <submittedName>
        <fullName evidence="1">Peptidase S58 family protein</fullName>
    </submittedName>
</protein>
<dbReference type="SUPFAM" id="SSF56266">
    <property type="entry name" value="DmpA/ArgJ-like"/>
    <property type="match status" value="1"/>
</dbReference>
<reference evidence="1 2" key="1">
    <citation type="submission" date="2020-05" db="EMBL/GenBank/DDBJ databases">
        <title>DNA-SIP metagenomic assembled genomes.</title>
        <authorList>
            <person name="Yu J."/>
        </authorList>
    </citation>
    <scope>NUCLEOTIDE SEQUENCE [LARGE SCALE GENOMIC DNA]</scope>
    <source>
        <strain evidence="1">Bin5.27</strain>
    </source>
</reference>
<sequence length="58" mass="5596">ALVSQGAHDGLAKAVSPVHTRMDGDAFIAAATGAVPADVDIVRALAVEAVAEAISAGA</sequence>
<dbReference type="AlphaFoldDB" id="A0A850CCT9"/>
<gene>
    <name evidence="1" type="ORF">HOQ43_15080</name>
</gene>
<name>A0A850CCT9_9ACTN</name>
<organism evidence="1 2">
    <name type="scientific">Glycomyces artemisiae</name>
    <dbReference type="NCBI Taxonomy" id="1076443"/>
    <lineage>
        <taxon>Bacteria</taxon>
        <taxon>Bacillati</taxon>
        <taxon>Actinomycetota</taxon>
        <taxon>Actinomycetes</taxon>
        <taxon>Glycomycetales</taxon>
        <taxon>Glycomycetaceae</taxon>
        <taxon>Glycomyces</taxon>
    </lineage>
</organism>
<feature type="non-terminal residue" evidence="1">
    <location>
        <position position="1"/>
    </location>
</feature>
<comment type="caution">
    <text evidence="1">The sequence shown here is derived from an EMBL/GenBank/DDBJ whole genome shotgun (WGS) entry which is preliminary data.</text>
</comment>
<evidence type="ECO:0000313" key="2">
    <source>
        <dbReference type="Proteomes" id="UP000574690"/>
    </source>
</evidence>
<dbReference type="InterPro" id="IPR016117">
    <property type="entry name" value="ArgJ-like_dom_sf"/>
</dbReference>